<dbReference type="InterPro" id="IPR008928">
    <property type="entry name" value="6-hairpin_glycosidase_sf"/>
</dbReference>
<dbReference type="InterPro" id="IPR012939">
    <property type="entry name" value="Glyco_hydro_92"/>
</dbReference>
<dbReference type="FunFam" id="1.20.1050.60:FF:000001">
    <property type="entry name" value="Putative alpha-1,2-mannosidase"/>
    <property type="match status" value="1"/>
</dbReference>
<gene>
    <name evidence="4" type="ORF">XVE_1541</name>
</gene>
<dbReference type="FunFam" id="3.30.2080.10:FF:000001">
    <property type="entry name" value="Alpha-1,2-mannosidase subfamily"/>
    <property type="match status" value="1"/>
</dbReference>
<dbReference type="Gene3D" id="2.70.98.10">
    <property type="match status" value="1"/>
</dbReference>
<dbReference type="PANTHER" id="PTHR12143:SF39">
    <property type="entry name" value="SECRETED PROTEIN"/>
    <property type="match status" value="1"/>
</dbReference>
<dbReference type="InterPro" id="IPR050883">
    <property type="entry name" value="PNGase"/>
</dbReference>
<evidence type="ECO:0000259" key="3">
    <source>
        <dbReference type="Pfam" id="PF17678"/>
    </source>
</evidence>
<dbReference type="AlphaFoldDB" id="F0BBR8"/>
<dbReference type="Pfam" id="PF17678">
    <property type="entry name" value="Glyco_hydro_92N"/>
    <property type="match status" value="1"/>
</dbReference>
<dbReference type="GO" id="GO:0006516">
    <property type="term" value="P:glycoprotein catabolic process"/>
    <property type="evidence" value="ECO:0007669"/>
    <property type="project" value="TreeGrafter"/>
</dbReference>
<sequence>MAQRLWPAAPLCYGPALHPLETFRMPHRSIASSPLRWLVVLAGLAVTAGSAAPRAAESAFSAVDPFISTGGEGHTYPGATVPFGMVQLSPETQIKPRKEAYGWAAGYRHSDSTIVGFSHTHFSGSGHSDLGDLLLMPQAGEVKLERGDASTPGSGYTAQFDHASEQAQPGYYAVTLKDRAIRAELTASTRVGVHRYTFPKGKPAHVLLDLRTSLYDYPGKVQWSRLRVRTDGTVTGFRETRGWAPGRQLYFAMRFSRPLTATQLHDTEQDIPYKGFPPPGDKNPAQRAQIEGRQLVGVFDVANDGTPLVVTVALSPVSEDGAIANLQAEVPDFDFDRVRADARAQWTRALSAIDAQGTPQQRTQFYTALYHTLLGPTLFMDSDGRYRGPDNAVHQANGWTNYSTFSLWDTYRALHPLLTLVQPPQRTSDVVNSLLASRRESAYGILPVWAFHGLETWCMIGYHAVPVIADAYMKGIGGFDGNEALDAMVASANYGPYDGIAQYRELGYVPIDEEGEAASKTLEYAFDDWTIARMADKLGKPAIAAEFSKRAGNWKHAFDPATSYMRARTRAGNFREPFDPSASGYGSDYTEGNAWQYSWYVPQDVAGLAAAHGGDDKLLARLDAVFDAKVDPKVFEHMEDITGLIGWYAHGNEPSHHVAYLYAYAGQPWRTQARLTQIMDTQYHAGPEGLAGNDDLGQMSAWYVFTTLGFYPVAPGSNQYIIGRPFLPRATLNLPNGKRFSVIADGVSKARPYIGSVTLNGTPLTRAYLAHQEIQAGGELRVRMQATPNTQWATDPAQRPYSMSAPASAQ</sequence>
<dbReference type="Gene3D" id="1.20.1610.10">
    <property type="entry name" value="alpha-1,2-mannosidases domains"/>
    <property type="match status" value="1"/>
</dbReference>
<dbReference type="GO" id="GO:0005975">
    <property type="term" value="P:carbohydrate metabolic process"/>
    <property type="evidence" value="ECO:0007669"/>
    <property type="project" value="InterPro"/>
</dbReference>
<evidence type="ECO:0000259" key="2">
    <source>
        <dbReference type="Pfam" id="PF07971"/>
    </source>
</evidence>
<dbReference type="InterPro" id="IPR005887">
    <property type="entry name" value="GH92_a_mannosidase_put"/>
</dbReference>
<dbReference type="InterPro" id="IPR014718">
    <property type="entry name" value="GH-type_carb-bd"/>
</dbReference>
<dbReference type="GO" id="GO:0030246">
    <property type="term" value="F:carbohydrate binding"/>
    <property type="evidence" value="ECO:0007669"/>
    <property type="project" value="InterPro"/>
</dbReference>
<dbReference type="NCBIfam" id="TIGR01180">
    <property type="entry name" value="aman2_put"/>
    <property type="match status" value="1"/>
</dbReference>
<dbReference type="Gene3D" id="3.30.2080.10">
    <property type="entry name" value="GH92 mannosidase domain"/>
    <property type="match status" value="1"/>
</dbReference>
<feature type="domain" description="Glycosyl hydrolase family 92 N-terminal" evidence="3">
    <location>
        <begin position="63"/>
        <end position="315"/>
    </location>
</feature>
<feature type="region of interest" description="Disordered" evidence="1">
    <location>
        <begin position="788"/>
        <end position="810"/>
    </location>
</feature>
<dbReference type="eggNOG" id="COG3537">
    <property type="taxonomic scope" value="Bacteria"/>
</dbReference>
<evidence type="ECO:0000256" key="1">
    <source>
        <dbReference type="SAM" id="MobiDB-lite"/>
    </source>
</evidence>
<dbReference type="Gene3D" id="1.20.1050.60">
    <property type="entry name" value="alpha-1,2-mannosidase"/>
    <property type="match status" value="1"/>
</dbReference>
<dbReference type="EMBL" id="AEQV01000041">
    <property type="protein sequence ID" value="EGD10131.1"/>
    <property type="molecule type" value="Genomic_DNA"/>
</dbReference>
<accession>F0BBR8</accession>
<reference evidence="4 5" key="1">
    <citation type="journal article" date="2011" name="BMC Genomics">
        <title>Comparative genomics reveals diversity among xanthomonads infecting tomato and pepper.</title>
        <authorList>
            <person name="Potnis N."/>
            <person name="Krasileva K."/>
            <person name="Chow V."/>
            <person name="Almeida N.F."/>
            <person name="Patil P.B."/>
            <person name="Ryan R.P."/>
            <person name="Sharlach M."/>
            <person name="Behlau F."/>
            <person name="Dow J.M."/>
            <person name="Momol M.T."/>
            <person name="White F.F."/>
            <person name="Preston J.F."/>
            <person name="Vinatzer B.A."/>
            <person name="Koebnik R."/>
            <person name="Setubal J.C."/>
            <person name="Norman D.J."/>
            <person name="Staskawicz B.J."/>
            <person name="Jones J.B."/>
        </authorList>
    </citation>
    <scope>NUCLEOTIDE SEQUENCE [LARGE SCALE GENOMIC DNA]</scope>
    <source>
        <strain evidence="4 5">ATCC 35937</strain>
    </source>
</reference>
<dbReference type="GO" id="GO:0005829">
    <property type="term" value="C:cytosol"/>
    <property type="evidence" value="ECO:0007669"/>
    <property type="project" value="TreeGrafter"/>
</dbReference>
<dbReference type="Pfam" id="PF07971">
    <property type="entry name" value="Glyco_hydro_92"/>
    <property type="match status" value="1"/>
</dbReference>
<feature type="domain" description="Glycosyl hydrolase family 92" evidence="2">
    <location>
        <begin position="322"/>
        <end position="785"/>
    </location>
</feature>
<organism evidence="4 5">
    <name type="scientific">Xanthomonas vesicatoria ATCC 35937</name>
    <dbReference type="NCBI Taxonomy" id="925775"/>
    <lineage>
        <taxon>Bacteria</taxon>
        <taxon>Pseudomonadati</taxon>
        <taxon>Pseudomonadota</taxon>
        <taxon>Gammaproteobacteria</taxon>
        <taxon>Lysobacterales</taxon>
        <taxon>Lysobacteraceae</taxon>
        <taxon>Xanthomonas</taxon>
    </lineage>
</organism>
<dbReference type="InterPro" id="IPR041371">
    <property type="entry name" value="GH92_N"/>
</dbReference>
<evidence type="ECO:0000313" key="5">
    <source>
        <dbReference type="Proteomes" id="UP000003299"/>
    </source>
</evidence>
<evidence type="ECO:0000313" key="4">
    <source>
        <dbReference type="EMBL" id="EGD10131.1"/>
    </source>
</evidence>
<dbReference type="GO" id="GO:0000224">
    <property type="term" value="F:peptide-N4-(N-acetyl-beta-glucosaminyl)asparagine amidase activity"/>
    <property type="evidence" value="ECO:0007669"/>
    <property type="project" value="TreeGrafter"/>
</dbReference>
<proteinExistence type="predicted"/>
<protein>
    <submittedName>
        <fullName evidence="4">Alpha-1,2-mannosidase, putative</fullName>
    </submittedName>
</protein>
<dbReference type="FunFam" id="1.20.1610.10:FF:000001">
    <property type="entry name" value="Putative alpha-1,2-mannosidase"/>
    <property type="match status" value="1"/>
</dbReference>
<dbReference type="Proteomes" id="UP000003299">
    <property type="component" value="Unassembled WGS sequence"/>
</dbReference>
<name>F0BBR8_9XANT</name>
<dbReference type="PANTHER" id="PTHR12143">
    <property type="entry name" value="PEPTIDE N-GLYCANASE PNGASE -RELATED"/>
    <property type="match status" value="1"/>
</dbReference>
<dbReference type="SUPFAM" id="SSF48208">
    <property type="entry name" value="Six-hairpin glycosidases"/>
    <property type="match status" value="1"/>
</dbReference>
<comment type="caution">
    <text evidence="4">The sequence shown here is derived from an EMBL/GenBank/DDBJ whole genome shotgun (WGS) entry which is preliminary data.</text>
</comment>